<dbReference type="Proteomes" id="UP000004318">
    <property type="component" value="Unassembled WGS sequence"/>
</dbReference>
<feature type="domain" description="Phospholipid/glycerol acyltransferase" evidence="7">
    <location>
        <begin position="89"/>
        <end position="204"/>
    </location>
</feature>
<keyword evidence="3 8" id="KW-0808">Transferase</keyword>
<keyword evidence="4" id="KW-0443">Lipid metabolism</keyword>
<keyword evidence="9" id="KW-1185">Reference proteome</keyword>
<dbReference type="HOGENOM" id="CLU_027938_0_1_5"/>
<protein>
    <submittedName>
        <fullName evidence="8">Acyltransferase, putative</fullName>
    </submittedName>
</protein>
<dbReference type="eggNOG" id="COG0204">
    <property type="taxonomic scope" value="Bacteria"/>
</dbReference>
<evidence type="ECO:0000256" key="6">
    <source>
        <dbReference type="SAM" id="Phobius"/>
    </source>
</evidence>
<reference evidence="8 9" key="1">
    <citation type="journal article" date="2010" name="J. Bacteriol.">
        <title>Genome sequences of Oceanicola granulosus HTCC2516(T) and Oceanicola batsensis HTCC2597(TDelta).</title>
        <authorList>
            <person name="Thrash J.C."/>
            <person name="Cho J.C."/>
            <person name="Vergin K.L."/>
            <person name="Giovannoni S.J."/>
        </authorList>
    </citation>
    <scope>NUCLEOTIDE SEQUENCE [LARGE SCALE GENOMIC DNA]</scope>
    <source>
        <strain evidence="9">ATCC BAA-863 / DSM 15984 / KCTC 12145 / HTCC2597</strain>
    </source>
</reference>
<evidence type="ECO:0000256" key="1">
    <source>
        <dbReference type="ARBA" id="ARBA00005189"/>
    </source>
</evidence>
<dbReference type="RefSeq" id="WP_009804832.1">
    <property type="nucleotide sequence ID" value="NZ_CH724131.1"/>
</dbReference>
<comment type="pathway">
    <text evidence="1">Lipid metabolism.</text>
</comment>
<keyword evidence="6" id="KW-1133">Transmembrane helix</keyword>
<dbReference type="PANTHER" id="PTHR10434">
    <property type="entry name" value="1-ACYL-SN-GLYCEROL-3-PHOSPHATE ACYLTRANSFERASE"/>
    <property type="match status" value="1"/>
</dbReference>
<dbReference type="InterPro" id="IPR002123">
    <property type="entry name" value="Plipid/glycerol_acylTrfase"/>
</dbReference>
<comment type="caution">
    <text evidence="8">The sequence shown here is derived from an EMBL/GenBank/DDBJ whole genome shotgun (WGS) entry which is preliminary data.</text>
</comment>
<evidence type="ECO:0000313" key="9">
    <source>
        <dbReference type="Proteomes" id="UP000004318"/>
    </source>
</evidence>
<dbReference type="PANTHER" id="PTHR10434:SF64">
    <property type="entry name" value="1-ACYL-SN-GLYCEROL-3-PHOSPHATE ACYLTRANSFERASE-RELATED"/>
    <property type="match status" value="1"/>
</dbReference>
<dbReference type="CDD" id="cd07989">
    <property type="entry name" value="LPLAT_AGPAT-like"/>
    <property type="match status" value="1"/>
</dbReference>
<evidence type="ECO:0000256" key="3">
    <source>
        <dbReference type="ARBA" id="ARBA00022679"/>
    </source>
</evidence>
<evidence type="ECO:0000259" key="7">
    <source>
        <dbReference type="SMART" id="SM00563"/>
    </source>
</evidence>
<dbReference type="SMART" id="SM00563">
    <property type="entry name" value="PlsC"/>
    <property type="match status" value="1"/>
</dbReference>
<evidence type="ECO:0000313" key="8">
    <source>
        <dbReference type="EMBL" id="EAQ03532.1"/>
    </source>
</evidence>
<name>A3TXH2_PSEBH</name>
<dbReference type="OrthoDB" id="9806880at2"/>
<dbReference type="GO" id="GO:0006654">
    <property type="term" value="P:phosphatidic acid biosynthetic process"/>
    <property type="evidence" value="ECO:0007669"/>
    <property type="project" value="TreeGrafter"/>
</dbReference>
<accession>A3TXH2</accession>
<dbReference type="Pfam" id="PF01553">
    <property type="entry name" value="Acyltransferase"/>
    <property type="match status" value="1"/>
</dbReference>
<keyword evidence="5 8" id="KW-0012">Acyltransferase</keyword>
<evidence type="ECO:0000256" key="5">
    <source>
        <dbReference type="ARBA" id="ARBA00023315"/>
    </source>
</evidence>
<sequence>MTWNPDAVGIDQAPHGWATLVRFWLRAIPFGIVCFGSLGILLILRQPERWIYGMRRPVTPYLTQFVCRMFFAISGLRLRVTGRPMTDHGAIVSNHASWTDIFALHAAKRVFFVSKAEVRGWFGIGWLARATGTIFINRVRGEAKRQQQYLSERLALGHKLLFFPEGTSTDAMRVLPFKTTLFAAFFEADLHRNLKIQPVTVIYRAPPDKAPTFYGWWGDMSFGWHLVQVLGASPQGAVEVIYHPPVKVADYPDRKALARACERIVRDGMPAERQISG</sequence>
<organism evidence="8 9">
    <name type="scientific">Pseudooceanicola batsensis (strain ATCC BAA-863 / DSM 15984 / KCTC 12145 / HTCC2597)</name>
    <name type="common">Oceanicola batsensis</name>
    <dbReference type="NCBI Taxonomy" id="252305"/>
    <lineage>
        <taxon>Bacteria</taxon>
        <taxon>Pseudomonadati</taxon>
        <taxon>Pseudomonadota</taxon>
        <taxon>Alphaproteobacteria</taxon>
        <taxon>Rhodobacterales</taxon>
        <taxon>Paracoccaceae</taxon>
        <taxon>Pseudooceanicola</taxon>
    </lineage>
</organism>
<dbReference type="SUPFAM" id="SSF69593">
    <property type="entry name" value="Glycerol-3-phosphate (1)-acyltransferase"/>
    <property type="match status" value="1"/>
</dbReference>
<dbReference type="EMBL" id="AAMO01000004">
    <property type="protein sequence ID" value="EAQ03532.1"/>
    <property type="molecule type" value="Genomic_DNA"/>
</dbReference>
<proteinExistence type="predicted"/>
<dbReference type="GO" id="GO:0003841">
    <property type="term" value="F:1-acylglycerol-3-phosphate O-acyltransferase activity"/>
    <property type="evidence" value="ECO:0007669"/>
    <property type="project" value="TreeGrafter"/>
</dbReference>
<dbReference type="STRING" id="252305.OB2597_02892"/>
<keyword evidence="6" id="KW-0472">Membrane</keyword>
<feature type="transmembrane region" description="Helical" evidence="6">
    <location>
        <begin position="23"/>
        <end position="44"/>
    </location>
</feature>
<keyword evidence="2" id="KW-0444">Lipid biosynthesis</keyword>
<keyword evidence="6" id="KW-0812">Transmembrane</keyword>
<gene>
    <name evidence="8" type="ORF">OB2597_02892</name>
</gene>
<evidence type="ECO:0000256" key="2">
    <source>
        <dbReference type="ARBA" id="ARBA00022516"/>
    </source>
</evidence>
<dbReference type="AlphaFoldDB" id="A3TXH2"/>
<evidence type="ECO:0000256" key="4">
    <source>
        <dbReference type="ARBA" id="ARBA00023098"/>
    </source>
</evidence>